<keyword evidence="2" id="KW-1185">Reference proteome</keyword>
<protein>
    <submittedName>
        <fullName evidence="1">Uncharacterized protein</fullName>
    </submittedName>
</protein>
<organism evidence="1 2">
    <name type="scientific">Caerostris extrusa</name>
    <name type="common">Bark spider</name>
    <name type="synonym">Caerostris bankana</name>
    <dbReference type="NCBI Taxonomy" id="172846"/>
    <lineage>
        <taxon>Eukaryota</taxon>
        <taxon>Metazoa</taxon>
        <taxon>Ecdysozoa</taxon>
        <taxon>Arthropoda</taxon>
        <taxon>Chelicerata</taxon>
        <taxon>Arachnida</taxon>
        <taxon>Araneae</taxon>
        <taxon>Araneomorphae</taxon>
        <taxon>Entelegynae</taxon>
        <taxon>Araneoidea</taxon>
        <taxon>Araneidae</taxon>
        <taxon>Caerostris</taxon>
    </lineage>
</organism>
<dbReference type="AlphaFoldDB" id="A0AAV4UKJ3"/>
<proteinExistence type="predicted"/>
<gene>
    <name evidence="1" type="ORF">CEXT_158701</name>
</gene>
<dbReference type="Proteomes" id="UP001054945">
    <property type="component" value="Unassembled WGS sequence"/>
</dbReference>
<comment type="caution">
    <text evidence="1">The sequence shown here is derived from an EMBL/GenBank/DDBJ whole genome shotgun (WGS) entry which is preliminary data.</text>
</comment>
<sequence length="172" mass="19494">MKTVQQTLLYSSSFAAKDAPLKSPPINKNEKNFKSERISFQHENPKGYIFNILNNENQHTNVKSSTVKNLQNLRRKGNRPDLSQNEKTNKEIKTWVSSNTLQPIPVNTETEKVSYSEEEDDISASICSSEESFWTTDFSNNEIGNFSNESGVTKEDSMISSKKVVNLPRIEG</sequence>
<evidence type="ECO:0000313" key="1">
    <source>
        <dbReference type="EMBL" id="GIY58296.1"/>
    </source>
</evidence>
<reference evidence="1 2" key="1">
    <citation type="submission" date="2021-06" db="EMBL/GenBank/DDBJ databases">
        <title>Caerostris extrusa draft genome.</title>
        <authorList>
            <person name="Kono N."/>
            <person name="Arakawa K."/>
        </authorList>
    </citation>
    <scope>NUCLEOTIDE SEQUENCE [LARGE SCALE GENOMIC DNA]</scope>
</reference>
<name>A0AAV4UKJ3_CAEEX</name>
<accession>A0AAV4UKJ3</accession>
<dbReference type="EMBL" id="BPLR01013045">
    <property type="protein sequence ID" value="GIY58296.1"/>
    <property type="molecule type" value="Genomic_DNA"/>
</dbReference>
<evidence type="ECO:0000313" key="2">
    <source>
        <dbReference type="Proteomes" id="UP001054945"/>
    </source>
</evidence>